<gene>
    <name evidence="1" type="ORF">Enr10x_21030</name>
</gene>
<dbReference type="EMBL" id="CP037421">
    <property type="protein sequence ID" value="QDT26793.1"/>
    <property type="molecule type" value="Genomic_DNA"/>
</dbReference>
<reference evidence="1 2" key="1">
    <citation type="submission" date="2019-03" db="EMBL/GenBank/DDBJ databases">
        <title>Deep-cultivation of Planctomycetes and their phenomic and genomic characterization uncovers novel biology.</title>
        <authorList>
            <person name="Wiegand S."/>
            <person name="Jogler M."/>
            <person name="Boedeker C."/>
            <person name="Pinto D."/>
            <person name="Vollmers J."/>
            <person name="Rivas-Marin E."/>
            <person name="Kohn T."/>
            <person name="Peeters S.H."/>
            <person name="Heuer A."/>
            <person name="Rast P."/>
            <person name="Oberbeckmann S."/>
            <person name="Bunk B."/>
            <person name="Jeske O."/>
            <person name="Meyerdierks A."/>
            <person name="Storesund J.E."/>
            <person name="Kallscheuer N."/>
            <person name="Luecker S."/>
            <person name="Lage O.M."/>
            <person name="Pohl T."/>
            <person name="Merkel B.J."/>
            <person name="Hornburger P."/>
            <person name="Mueller R.-W."/>
            <person name="Bruemmer F."/>
            <person name="Labrenz M."/>
            <person name="Spormann A.M."/>
            <person name="Op den Camp H."/>
            <person name="Overmann J."/>
            <person name="Amann R."/>
            <person name="Jetten M.S.M."/>
            <person name="Mascher T."/>
            <person name="Medema M.H."/>
            <person name="Devos D.P."/>
            <person name="Kaster A.-K."/>
            <person name="Ovreas L."/>
            <person name="Rohde M."/>
            <person name="Galperin M.Y."/>
            <person name="Jogler C."/>
        </authorList>
    </citation>
    <scope>NUCLEOTIDE SEQUENCE [LARGE SCALE GENOMIC DNA]</scope>
    <source>
        <strain evidence="1 2">Enr10</strain>
    </source>
</reference>
<dbReference type="RefSeq" id="WP_145448959.1">
    <property type="nucleotide sequence ID" value="NZ_CP037421.1"/>
</dbReference>
<keyword evidence="2" id="KW-1185">Reference proteome</keyword>
<organism evidence="1 2">
    <name type="scientific">Gimesia panareensis</name>
    <dbReference type="NCBI Taxonomy" id="2527978"/>
    <lineage>
        <taxon>Bacteria</taxon>
        <taxon>Pseudomonadati</taxon>
        <taxon>Planctomycetota</taxon>
        <taxon>Planctomycetia</taxon>
        <taxon>Planctomycetales</taxon>
        <taxon>Planctomycetaceae</taxon>
        <taxon>Gimesia</taxon>
    </lineage>
</organism>
<name>A0A517Q583_9PLAN</name>
<proteinExistence type="predicted"/>
<evidence type="ECO:0000313" key="2">
    <source>
        <dbReference type="Proteomes" id="UP000315647"/>
    </source>
</evidence>
<dbReference type="Proteomes" id="UP000315647">
    <property type="component" value="Chromosome"/>
</dbReference>
<dbReference type="AlphaFoldDB" id="A0A517Q583"/>
<sequence length="105" mass="12270">MADQNQLKPPCKKRVRTRVTYTAIIEVVDANNKRNEEQSRQIVHPINPVDKAGFEKAFELVEIARLAKQDEIDREHQEEMQRYEEARREAALSLPEKILAFLIGR</sequence>
<accession>A0A517Q583</accession>
<protein>
    <submittedName>
        <fullName evidence="1">Uncharacterized protein</fullName>
    </submittedName>
</protein>
<evidence type="ECO:0000313" key="1">
    <source>
        <dbReference type="EMBL" id="QDT26793.1"/>
    </source>
</evidence>